<sequence>MLSDVLKTGRIVVLRTRRAVYTTCRIDEISSASLYVSYVVADALQLLKGRLVLTSRCDLVEFRNIVSISER</sequence>
<reference evidence="1" key="1">
    <citation type="journal article" date="2015" name="Nature">
        <title>Complex archaea that bridge the gap between prokaryotes and eukaryotes.</title>
        <authorList>
            <person name="Spang A."/>
            <person name="Saw J.H."/>
            <person name="Jorgensen S.L."/>
            <person name="Zaremba-Niedzwiedzka K."/>
            <person name="Martijn J."/>
            <person name="Lind A.E."/>
            <person name="van Eijk R."/>
            <person name="Schleper C."/>
            <person name="Guy L."/>
            <person name="Ettema T.J."/>
        </authorList>
    </citation>
    <scope>NUCLEOTIDE SEQUENCE</scope>
</reference>
<accession>A0A0F8ZBV6</accession>
<comment type="caution">
    <text evidence="1">The sequence shown here is derived from an EMBL/GenBank/DDBJ whole genome shotgun (WGS) entry which is preliminary data.</text>
</comment>
<dbReference type="EMBL" id="LAZR01048734">
    <property type="protein sequence ID" value="KKK91258.1"/>
    <property type="molecule type" value="Genomic_DNA"/>
</dbReference>
<evidence type="ECO:0000313" key="1">
    <source>
        <dbReference type="EMBL" id="KKK91258.1"/>
    </source>
</evidence>
<dbReference type="AlphaFoldDB" id="A0A0F8ZBV6"/>
<gene>
    <name evidence="1" type="ORF">LCGC14_2714790</name>
</gene>
<organism evidence="1">
    <name type="scientific">marine sediment metagenome</name>
    <dbReference type="NCBI Taxonomy" id="412755"/>
    <lineage>
        <taxon>unclassified sequences</taxon>
        <taxon>metagenomes</taxon>
        <taxon>ecological metagenomes</taxon>
    </lineage>
</organism>
<name>A0A0F8ZBV6_9ZZZZ</name>
<proteinExistence type="predicted"/>
<protein>
    <submittedName>
        <fullName evidence="1">Uncharacterized protein</fullName>
    </submittedName>
</protein>